<protein>
    <recommendedName>
        <fullName evidence="4">Bacterial surface antigen (D15) domain-containing protein</fullName>
    </recommendedName>
</protein>
<dbReference type="Proteomes" id="UP000727490">
    <property type="component" value="Unassembled WGS sequence"/>
</dbReference>
<evidence type="ECO:0000256" key="1">
    <source>
        <dbReference type="ARBA" id="ARBA00004370"/>
    </source>
</evidence>
<evidence type="ECO:0000313" key="5">
    <source>
        <dbReference type="EMBL" id="MBW3469294.1"/>
    </source>
</evidence>
<name>A0A951IZS0_9BACT</name>
<dbReference type="EMBL" id="RPHB01000007">
    <property type="protein sequence ID" value="MBW3469294.1"/>
    <property type="molecule type" value="Genomic_DNA"/>
</dbReference>
<evidence type="ECO:0000256" key="3">
    <source>
        <dbReference type="SAM" id="SignalP"/>
    </source>
</evidence>
<gene>
    <name evidence="5" type="ORF">EGN73_15960</name>
</gene>
<organism evidence="5 6">
    <name type="scientific">Arthrospiribacter ruber</name>
    <dbReference type="NCBI Taxonomy" id="2487934"/>
    <lineage>
        <taxon>Bacteria</taxon>
        <taxon>Pseudomonadati</taxon>
        <taxon>Bacteroidota</taxon>
        <taxon>Cytophagia</taxon>
        <taxon>Cytophagales</taxon>
        <taxon>Cyclobacteriaceae</taxon>
        <taxon>Arthrospiribacter</taxon>
    </lineage>
</organism>
<dbReference type="GO" id="GO:0019867">
    <property type="term" value="C:outer membrane"/>
    <property type="evidence" value="ECO:0007669"/>
    <property type="project" value="InterPro"/>
</dbReference>
<comment type="caution">
    <text evidence="5">The sequence shown here is derived from an EMBL/GenBank/DDBJ whole genome shotgun (WGS) entry which is preliminary data.</text>
</comment>
<evidence type="ECO:0000259" key="4">
    <source>
        <dbReference type="Pfam" id="PF01103"/>
    </source>
</evidence>
<keyword evidence="6" id="KW-1185">Reference proteome</keyword>
<dbReference type="RefSeq" id="WP_219292071.1">
    <property type="nucleotide sequence ID" value="NZ_RPHB01000007.1"/>
</dbReference>
<accession>A0A951IZS0</accession>
<keyword evidence="3" id="KW-0732">Signal</keyword>
<evidence type="ECO:0000313" key="6">
    <source>
        <dbReference type="Proteomes" id="UP000727490"/>
    </source>
</evidence>
<dbReference type="InterPro" id="IPR000184">
    <property type="entry name" value="Bac_surfAg_D15"/>
</dbReference>
<proteinExistence type="predicted"/>
<dbReference type="Pfam" id="PF01103">
    <property type="entry name" value="Omp85"/>
    <property type="match status" value="1"/>
</dbReference>
<keyword evidence="2" id="KW-0472">Membrane</keyword>
<comment type="subcellular location">
    <subcellularLocation>
        <location evidence="1">Membrane</location>
    </subcellularLocation>
</comment>
<feature type="chain" id="PRO_5036739031" description="Bacterial surface antigen (D15) domain-containing protein" evidence="3">
    <location>
        <begin position="21"/>
        <end position="379"/>
    </location>
</feature>
<reference evidence="5 6" key="1">
    <citation type="journal article" date="2020" name="Syst. Appl. Microbiol.">
        <title>Arthrospiribacter ruber gen. nov., sp. nov., a novel bacterium isolated from Arthrospira cultures.</title>
        <authorList>
            <person name="Waleron M."/>
            <person name="Misztak A."/>
            <person name="Waleron M.M."/>
            <person name="Furmaniak M."/>
            <person name="Mrozik A."/>
            <person name="Waleron K."/>
        </authorList>
    </citation>
    <scope>NUCLEOTIDE SEQUENCE [LARGE SCALE GENOMIC DNA]</scope>
    <source>
        <strain evidence="5 6">DPMB0001</strain>
    </source>
</reference>
<sequence length="379" mass="43902">MKKAFLLLSFFLGLQFYTFAQEVDNPERKAGMMESLFDFGDSVIDFISGENWAFIPAVVYSPETSLGLGARAIRVFRYKEDSASILRPSTLPITFLYTLNNQTILSAELDLWASENRDYLNARIEASNFPFRYFGIGNEPLIGEGEFYTTRYLYFHLNYERKIAKGIYIGPRYEFRTDQIRDRVPGGILETTQPLGFDGQRLSGLGLVLNYDTRDNIFQPTKGWNNSFSWMEFSQLLGSNFDFGQYVLDFRKYFQINQKQVLALQSWWSFTLGNAPFQHLSLIGGSDRMRGYFEGRYRDINAMVHQAEYRVPIYRNFGMVFFGHTGQVASKLGQYSFDRLRYGGGFGFRYKLNQEGLNIRLDIAFGDQRAFYFGLNEVI</sequence>
<feature type="domain" description="Bacterial surface antigen (D15)" evidence="4">
    <location>
        <begin position="143"/>
        <end position="375"/>
    </location>
</feature>
<dbReference type="AlphaFoldDB" id="A0A951IZS0"/>
<feature type="signal peptide" evidence="3">
    <location>
        <begin position="1"/>
        <end position="20"/>
    </location>
</feature>
<evidence type="ECO:0000256" key="2">
    <source>
        <dbReference type="ARBA" id="ARBA00023136"/>
    </source>
</evidence>